<dbReference type="AlphaFoldDB" id="A0A6N4TMW2"/>
<protein>
    <recommendedName>
        <fullName evidence="4">CamS family sex pheromone protein</fullName>
    </recommendedName>
</protein>
<evidence type="ECO:0000313" key="2">
    <source>
        <dbReference type="EMBL" id="BBK23735.1"/>
    </source>
</evidence>
<evidence type="ECO:0008006" key="4">
    <source>
        <dbReference type="Google" id="ProtNLM"/>
    </source>
</evidence>
<dbReference type="PROSITE" id="PS51257">
    <property type="entry name" value="PROKAR_LIPOPROTEIN"/>
    <property type="match status" value="1"/>
</dbReference>
<name>A0A6N4TMW2_9FIRM</name>
<gene>
    <name evidence="2" type="ORF">Aargi30884_26380</name>
</gene>
<dbReference type="CDD" id="cd13441">
    <property type="entry name" value="CamS_repeat_1"/>
    <property type="match status" value="1"/>
</dbReference>
<sequence length="366" mass="40084">MKKILASIMAVFLVVAMSGCKDDTKKQSTNLEETKAVSEGDYAALLPYEASTARHSHAILSTNQTETFTVGKGLMELSKKHFDPDTYVYREGQFLTYSALDATSDGEGLLGRTSETNPNGMNPKVGSRFKTDAGEKEITSSDVVLLDIFEMDWYRSNDLEGISLALVLNSKIGDSENPDIITDEMLKTYGEDAARKIVSYLRKTHPEIGQKTPIYVVLYKEGGVNNSLPGVFLDEAYFESKTVGEFKSISEEWALFPSKNASELDGSVATNFSKLKKNILNVLPDATSIIGEGHFTDKKLDSLSMEVSINAKSYAEAYAVVQMVNTSMSMFDGKNYGVKVTINNNNELLAVVSRNKGSSEVSAVIL</sequence>
<organism evidence="2 3">
    <name type="scientific">Amedibacterium intestinale</name>
    <dbReference type="NCBI Taxonomy" id="2583452"/>
    <lineage>
        <taxon>Bacteria</taxon>
        <taxon>Bacillati</taxon>
        <taxon>Bacillota</taxon>
        <taxon>Erysipelotrichia</taxon>
        <taxon>Erysipelotrichales</taxon>
        <taxon>Erysipelotrichaceae</taxon>
        <taxon>Amedibacterium</taxon>
    </lineage>
</organism>
<reference evidence="3" key="1">
    <citation type="submission" date="2019-05" db="EMBL/GenBank/DDBJ databases">
        <title>Complete genome sequencing of Absiella argi strain JCM 30884.</title>
        <authorList>
            <person name="Sakamoto M."/>
            <person name="Murakami T."/>
            <person name="Mori H."/>
        </authorList>
    </citation>
    <scope>NUCLEOTIDE SEQUENCE [LARGE SCALE GENOMIC DNA]</scope>
    <source>
        <strain evidence="3">JCM 30884</strain>
    </source>
</reference>
<feature type="chain" id="PRO_5039636040" description="CamS family sex pheromone protein" evidence="1">
    <location>
        <begin position="22"/>
        <end position="366"/>
    </location>
</feature>
<keyword evidence="3" id="KW-1185">Reference proteome</keyword>
<evidence type="ECO:0000256" key="1">
    <source>
        <dbReference type="SAM" id="SignalP"/>
    </source>
</evidence>
<proteinExistence type="predicted"/>
<dbReference type="RefSeq" id="WP_118276971.1">
    <property type="nucleotide sequence ID" value="NZ_AP019695.1"/>
</dbReference>
<dbReference type="KEGG" id="aarg:Aargi30884_26380"/>
<dbReference type="Gene3D" id="3.10.570.10">
    <property type="entry name" value="sex pheromone staph- cam373 precursor domain"/>
    <property type="match status" value="1"/>
</dbReference>
<feature type="signal peptide" evidence="1">
    <location>
        <begin position="1"/>
        <end position="21"/>
    </location>
</feature>
<accession>A0A6N4TMW2</accession>
<keyword evidence="1" id="KW-0732">Signal</keyword>
<dbReference type="InterPro" id="IPR011426">
    <property type="entry name" value="CamS"/>
</dbReference>
<dbReference type="Pfam" id="PF07537">
    <property type="entry name" value="CamS"/>
    <property type="match status" value="1"/>
</dbReference>
<evidence type="ECO:0000313" key="3">
    <source>
        <dbReference type="Proteomes" id="UP000464754"/>
    </source>
</evidence>
<dbReference type="EMBL" id="AP019695">
    <property type="protein sequence ID" value="BBK23735.1"/>
    <property type="molecule type" value="Genomic_DNA"/>
</dbReference>
<dbReference type="Proteomes" id="UP000464754">
    <property type="component" value="Chromosome"/>
</dbReference>